<comment type="caution">
    <text evidence="1">The sequence shown here is derived from an EMBL/GenBank/DDBJ whole genome shotgun (WGS) entry which is preliminary data.</text>
</comment>
<keyword evidence="2" id="KW-1185">Reference proteome</keyword>
<name>A0ACC1HTF8_9FUNG</name>
<protein>
    <submittedName>
        <fullName evidence="1">Uncharacterized protein</fullName>
    </submittedName>
</protein>
<evidence type="ECO:0000313" key="1">
    <source>
        <dbReference type="EMBL" id="KAJ1678625.1"/>
    </source>
</evidence>
<accession>A0ACC1HTF8</accession>
<evidence type="ECO:0000313" key="2">
    <source>
        <dbReference type="Proteomes" id="UP001145114"/>
    </source>
</evidence>
<organism evidence="1 2">
    <name type="scientific">Spiromyces aspiralis</name>
    <dbReference type="NCBI Taxonomy" id="68401"/>
    <lineage>
        <taxon>Eukaryota</taxon>
        <taxon>Fungi</taxon>
        <taxon>Fungi incertae sedis</taxon>
        <taxon>Zoopagomycota</taxon>
        <taxon>Kickxellomycotina</taxon>
        <taxon>Kickxellomycetes</taxon>
        <taxon>Kickxellales</taxon>
        <taxon>Kickxellaceae</taxon>
        <taxon>Spiromyces</taxon>
    </lineage>
</organism>
<reference evidence="1" key="1">
    <citation type="submission" date="2022-06" db="EMBL/GenBank/DDBJ databases">
        <title>Phylogenomic reconstructions and comparative analyses of Kickxellomycotina fungi.</title>
        <authorList>
            <person name="Reynolds N.K."/>
            <person name="Stajich J.E."/>
            <person name="Barry K."/>
            <person name="Grigoriev I.V."/>
            <person name="Crous P."/>
            <person name="Smith M.E."/>
        </authorList>
    </citation>
    <scope>NUCLEOTIDE SEQUENCE</scope>
    <source>
        <strain evidence="1">RSA 2271</strain>
    </source>
</reference>
<proteinExistence type="predicted"/>
<dbReference type="EMBL" id="JAMZIH010000988">
    <property type="protein sequence ID" value="KAJ1678625.1"/>
    <property type="molecule type" value="Genomic_DNA"/>
</dbReference>
<feature type="non-terminal residue" evidence="1">
    <location>
        <position position="350"/>
    </location>
</feature>
<dbReference type="Proteomes" id="UP001145114">
    <property type="component" value="Unassembled WGS sequence"/>
</dbReference>
<sequence>MTISKPQPVIYRLPVKWVVLGMLSAQNSLLTLVMTYSRRSSVAAPYLASTAVLLSELVKTFISLTMVFLRDNSDGCDTLAAKAALPMTRRLRLAVRTEVLTDDAWKSAIPALLYTVQNNLQYIAAGNLDAATFQVTYQLKILATALCAVVMLKAALRTRQWVSLFLLTLGVALVQFQHGTTTTAATSTSAARDATVVPDTMDHHQGYVRPASLIPRQLVGLAAVFLACLSSGLSGVYFEKILKGNNKTSLWARNVQLSAISVAIATLGILIFDMGKIARHGFFYGYDRWAVAAITCQSTGGILAALVIKYADNILKGFATSIAIIFSSVISIWLLEFHPGLCFVIGTIIV</sequence>
<gene>
    <name evidence="1" type="ORF">EV182_003667</name>
</gene>